<proteinExistence type="predicted"/>
<dbReference type="Proteomes" id="UP001162501">
    <property type="component" value="Chromosome 13"/>
</dbReference>
<evidence type="ECO:0000313" key="2">
    <source>
        <dbReference type="Proteomes" id="UP001162501"/>
    </source>
</evidence>
<protein>
    <submittedName>
        <fullName evidence="1">Uncharacterized protein</fullName>
    </submittedName>
</protein>
<name>A0ACB0DZQ6_RANTA</name>
<dbReference type="EMBL" id="OX596097">
    <property type="protein sequence ID" value="CAI9693727.1"/>
    <property type="molecule type" value="Genomic_DNA"/>
</dbReference>
<sequence>MCTRLQKGCGSSGLGGGLPCAVLGWGKPHPRCEPGRGRLPQTNLVTSLLSPLRCGPILALTGALPTLPALGTVSPPRPSGSCLGHSGAAEWGTHPRSVHLGRPRGAVLEDVARRLACRPLTPPGLSQAPPRAASRGPNCLWTEDLPPERPLHGVCLWTEDLPPERPLHGVCLWTEDLPPERPLHGVCLWTEDLPPERPLHGAGL</sequence>
<accession>A0ACB0DZQ6</accession>
<gene>
    <name evidence="1" type="ORF">MRATA1EN3_LOCUS4940</name>
</gene>
<reference evidence="1" key="1">
    <citation type="submission" date="2023-05" db="EMBL/GenBank/DDBJ databases">
        <authorList>
            <consortium name="ELIXIR-Norway"/>
        </authorList>
    </citation>
    <scope>NUCLEOTIDE SEQUENCE</scope>
</reference>
<organism evidence="1 2">
    <name type="scientific">Rangifer tarandus platyrhynchus</name>
    <name type="common">Svalbard reindeer</name>
    <dbReference type="NCBI Taxonomy" id="3082113"/>
    <lineage>
        <taxon>Eukaryota</taxon>
        <taxon>Metazoa</taxon>
        <taxon>Chordata</taxon>
        <taxon>Craniata</taxon>
        <taxon>Vertebrata</taxon>
        <taxon>Euteleostomi</taxon>
        <taxon>Mammalia</taxon>
        <taxon>Eutheria</taxon>
        <taxon>Laurasiatheria</taxon>
        <taxon>Artiodactyla</taxon>
        <taxon>Ruminantia</taxon>
        <taxon>Pecora</taxon>
        <taxon>Cervidae</taxon>
        <taxon>Odocoileinae</taxon>
        <taxon>Rangifer</taxon>
    </lineage>
</organism>
<evidence type="ECO:0000313" key="1">
    <source>
        <dbReference type="EMBL" id="CAI9693727.1"/>
    </source>
</evidence>